<reference evidence="4" key="1">
    <citation type="journal article" date="2014" name="Nucleic Acids Res.">
        <title>The evolutionary dynamics of variant antigen genes in Babesia reveal a history of genomic innovation underlying host-parasite interaction.</title>
        <authorList>
            <person name="Jackson A.P."/>
            <person name="Otto T.D."/>
            <person name="Darby A."/>
            <person name="Ramaprasad A."/>
            <person name="Xia D."/>
            <person name="Echaide I.E."/>
            <person name="Farber M."/>
            <person name="Gahlot S."/>
            <person name="Gamble J."/>
            <person name="Gupta D."/>
            <person name="Gupta Y."/>
            <person name="Jackson L."/>
            <person name="Malandrin L."/>
            <person name="Malas T.B."/>
            <person name="Moussa E."/>
            <person name="Nair M."/>
            <person name="Reid A.J."/>
            <person name="Sanders M."/>
            <person name="Sharma J."/>
            <person name="Tracey A."/>
            <person name="Quail M.A."/>
            <person name="Weir W."/>
            <person name="Wastling J.M."/>
            <person name="Hall N."/>
            <person name="Willadsen P."/>
            <person name="Lingelbach K."/>
            <person name="Shiels B."/>
            <person name="Tait A."/>
            <person name="Berriman M."/>
            <person name="Allred D.R."/>
            <person name="Pain A."/>
        </authorList>
    </citation>
    <scope>NUCLEOTIDE SEQUENCE</scope>
    <source>
        <strain evidence="4">1802A</strain>
    </source>
</reference>
<evidence type="ECO:0000313" key="5">
    <source>
        <dbReference type="Proteomes" id="UP001195914"/>
    </source>
</evidence>
<proteinExistence type="predicted"/>
<evidence type="ECO:0000259" key="3">
    <source>
        <dbReference type="PROSITE" id="PS50011"/>
    </source>
</evidence>
<evidence type="ECO:0000256" key="1">
    <source>
        <dbReference type="ARBA" id="ARBA00022741"/>
    </source>
</evidence>
<reference evidence="4" key="2">
    <citation type="submission" date="2021-05" db="EMBL/GenBank/DDBJ databases">
        <authorList>
            <person name="Pain A."/>
        </authorList>
    </citation>
    <scope>NUCLEOTIDE SEQUENCE</scope>
    <source>
        <strain evidence="4">1802A</strain>
    </source>
</reference>
<dbReference type="SUPFAM" id="SSF56112">
    <property type="entry name" value="Protein kinase-like (PK-like)"/>
    <property type="match status" value="1"/>
</dbReference>
<keyword evidence="4" id="KW-0418">Kinase</keyword>
<dbReference type="Gene3D" id="1.10.510.10">
    <property type="entry name" value="Transferase(Phosphotransferase) domain 1"/>
    <property type="match status" value="2"/>
</dbReference>
<dbReference type="GO" id="GO:0035556">
    <property type="term" value="P:intracellular signal transduction"/>
    <property type="evidence" value="ECO:0007669"/>
    <property type="project" value="TreeGrafter"/>
</dbReference>
<dbReference type="PROSITE" id="PS00108">
    <property type="entry name" value="PROTEIN_KINASE_ST"/>
    <property type="match status" value="1"/>
</dbReference>
<protein>
    <submittedName>
        <fullName evidence="4">Protein kinase domain containing protein</fullName>
    </submittedName>
</protein>
<accession>A0AAD9LKD7</accession>
<organism evidence="4 5">
    <name type="scientific">Babesia divergens</name>
    <dbReference type="NCBI Taxonomy" id="32595"/>
    <lineage>
        <taxon>Eukaryota</taxon>
        <taxon>Sar</taxon>
        <taxon>Alveolata</taxon>
        <taxon>Apicomplexa</taxon>
        <taxon>Aconoidasida</taxon>
        <taxon>Piroplasmida</taxon>
        <taxon>Babesiidae</taxon>
        <taxon>Babesia</taxon>
    </lineage>
</organism>
<dbReference type="Pfam" id="PF00069">
    <property type="entry name" value="Pkinase"/>
    <property type="match status" value="2"/>
</dbReference>
<dbReference type="GO" id="GO:0004674">
    <property type="term" value="F:protein serine/threonine kinase activity"/>
    <property type="evidence" value="ECO:0007669"/>
    <property type="project" value="TreeGrafter"/>
</dbReference>
<dbReference type="Proteomes" id="UP001195914">
    <property type="component" value="Unassembled WGS sequence"/>
</dbReference>
<dbReference type="PANTHER" id="PTHR24346">
    <property type="entry name" value="MAP/MICROTUBULE AFFINITY-REGULATING KINASE"/>
    <property type="match status" value="1"/>
</dbReference>
<dbReference type="SMART" id="SM00220">
    <property type="entry name" value="S_TKc"/>
    <property type="match status" value="1"/>
</dbReference>
<keyword evidence="1" id="KW-0547">Nucleotide-binding</keyword>
<feature type="domain" description="Protein kinase" evidence="3">
    <location>
        <begin position="71"/>
        <end position="542"/>
    </location>
</feature>
<gene>
    <name evidence="4" type="ORF">X943_004061</name>
</gene>
<name>A0AAD9LKD7_BABDI</name>
<dbReference type="InterPro" id="IPR008271">
    <property type="entry name" value="Ser/Thr_kinase_AS"/>
</dbReference>
<evidence type="ECO:0000313" key="4">
    <source>
        <dbReference type="EMBL" id="KAK1939863.1"/>
    </source>
</evidence>
<dbReference type="GO" id="GO:0005737">
    <property type="term" value="C:cytoplasm"/>
    <property type="evidence" value="ECO:0007669"/>
    <property type="project" value="TreeGrafter"/>
</dbReference>
<dbReference type="GO" id="GO:0005524">
    <property type="term" value="F:ATP binding"/>
    <property type="evidence" value="ECO:0007669"/>
    <property type="project" value="UniProtKB-KW"/>
</dbReference>
<keyword evidence="5" id="KW-1185">Reference proteome</keyword>
<dbReference type="PANTHER" id="PTHR24346:SF30">
    <property type="entry name" value="MATERNAL EMBRYONIC LEUCINE ZIPPER KINASE"/>
    <property type="match status" value="1"/>
</dbReference>
<sequence>METFALELVKRLASSTVNVVTQCTFWKPVKILWDPEIAASLGTSTSGNDSNDQPLHNLDKCTFIGRAMNQYFFQRRLTRTNNATLWLCFDVLTNKMCCIKAYHINSCIRERSIRAGDADMEVISVLDKVIDEILHHASVTNHPGVSNIREVIVSVEDDLLYVVMDYYPAQLLSYDVNREMYNAPIMETDGSGSGNKSEKHCLYLYKEQEAKIIIKDLVKSVQYLHSLGIIHKDLKPENILLTHLNSSMYEAVSLPPYDESVDSDSNSLSDHSGTSTIGISTKDRGYIKEFIMANVGSYCDVQRAKAMETHFPYQPAIDTSFDWQAWDESQLICDTVMHDPVDKGGVSIGKSSRNFANTLVQTLRKEASSLLQYFLIGERDSLRYNKNALLASAASNLKAVDADLKTHDCEESHVPSVVITDFGVSSLGKPKQTDRGDLAIYDAEGTTAFTSPECLMHIEGGISGKARDIFSIGVVLYTMIYGKLPYSGKGSIELVINMLNAPLTFPAYRTVSPPLQDLLQGMMHRESDKRYDAERVLKHEWLLTG</sequence>
<keyword evidence="2" id="KW-0067">ATP-binding</keyword>
<dbReference type="InterPro" id="IPR000719">
    <property type="entry name" value="Prot_kinase_dom"/>
</dbReference>
<evidence type="ECO:0000256" key="2">
    <source>
        <dbReference type="ARBA" id="ARBA00022840"/>
    </source>
</evidence>
<comment type="caution">
    <text evidence="4">The sequence shown here is derived from an EMBL/GenBank/DDBJ whole genome shotgun (WGS) entry which is preliminary data.</text>
</comment>
<dbReference type="EMBL" id="JAHBMH010000007">
    <property type="protein sequence ID" value="KAK1939863.1"/>
    <property type="molecule type" value="Genomic_DNA"/>
</dbReference>
<dbReference type="AlphaFoldDB" id="A0AAD9LKD7"/>
<dbReference type="PROSITE" id="PS50011">
    <property type="entry name" value="PROTEIN_KINASE_DOM"/>
    <property type="match status" value="1"/>
</dbReference>
<keyword evidence="4" id="KW-0808">Transferase</keyword>
<dbReference type="InterPro" id="IPR011009">
    <property type="entry name" value="Kinase-like_dom_sf"/>
</dbReference>